<feature type="region of interest" description="Disordered" evidence="1">
    <location>
        <begin position="1"/>
        <end position="21"/>
    </location>
</feature>
<dbReference type="Proteomes" id="UP000534294">
    <property type="component" value="Unassembled WGS sequence"/>
</dbReference>
<comment type="caution">
    <text evidence="3">The sequence shown here is derived from an EMBL/GenBank/DDBJ whole genome shotgun (WGS) entry which is preliminary data.</text>
</comment>
<dbReference type="RefSeq" id="WP_184211855.1">
    <property type="nucleotide sequence ID" value="NZ_JACHIF010000010.1"/>
</dbReference>
<feature type="transmembrane region" description="Helical" evidence="2">
    <location>
        <begin position="30"/>
        <end position="55"/>
    </location>
</feature>
<keyword evidence="2" id="KW-0812">Transmembrane</keyword>
<keyword evidence="4" id="KW-1185">Reference proteome</keyword>
<gene>
    <name evidence="3" type="ORF">HNQ64_004044</name>
</gene>
<organism evidence="3 4">
    <name type="scientific">Prosthecobacter dejongeii</name>
    <dbReference type="NCBI Taxonomy" id="48465"/>
    <lineage>
        <taxon>Bacteria</taxon>
        <taxon>Pseudomonadati</taxon>
        <taxon>Verrucomicrobiota</taxon>
        <taxon>Verrucomicrobiia</taxon>
        <taxon>Verrucomicrobiales</taxon>
        <taxon>Verrucomicrobiaceae</taxon>
        <taxon>Prosthecobacter</taxon>
    </lineage>
</organism>
<name>A0A7W7YP50_9BACT</name>
<accession>A0A7W7YP50</accession>
<keyword evidence="2" id="KW-1133">Transmembrane helix</keyword>
<feature type="transmembrane region" description="Helical" evidence="2">
    <location>
        <begin position="61"/>
        <end position="78"/>
    </location>
</feature>
<evidence type="ECO:0000256" key="1">
    <source>
        <dbReference type="SAM" id="MobiDB-lite"/>
    </source>
</evidence>
<dbReference type="EMBL" id="JACHIF010000010">
    <property type="protein sequence ID" value="MBB5039766.1"/>
    <property type="molecule type" value="Genomic_DNA"/>
</dbReference>
<proteinExistence type="predicted"/>
<evidence type="ECO:0000313" key="4">
    <source>
        <dbReference type="Proteomes" id="UP000534294"/>
    </source>
</evidence>
<evidence type="ECO:0000313" key="3">
    <source>
        <dbReference type="EMBL" id="MBB5039766.1"/>
    </source>
</evidence>
<sequence>MKASFQAAEPQPLVRSKTRRARHHPRPGRLVSVSLLLFLSWLGIGIFIASAIAMWRTGDSLAGWSALGGLVLFTLGRISSFVLGRHVNCTLCHGPVLHEKRCHKHAEAFKITPLSYRSSTVAAILSTGGFRCMYCGTPYRLKK</sequence>
<dbReference type="AlphaFoldDB" id="A0A7W7YP50"/>
<keyword evidence="2" id="KW-0472">Membrane</keyword>
<reference evidence="3 4" key="1">
    <citation type="submission" date="2020-08" db="EMBL/GenBank/DDBJ databases">
        <title>Genomic Encyclopedia of Type Strains, Phase IV (KMG-IV): sequencing the most valuable type-strain genomes for metagenomic binning, comparative biology and taxonomic classification.</title>
        <authorList>
            <person name="Goeker M."/>
        </authorList>
    </citation>
    <scope>NUCLEOTIDE SEQUENCE [LARGE SCALE GENOMIC DNA]</scope>
    <source>
        <strain evidence="3 4">DSM 12251</strain>
    </source>
</reference>
<evidence type="ECO:0000256" key="2">
    <source>
        <dbReference type="SAM" id="Phobius"/>
    </source>
</evidence>
<protein>
    <submittedName>
        <fullName evidence="3">Uncharacterized protein</fullName>
    </submittedName>
</protein>